<dbReference type="NCBIfam" id="TIGR01473">
    <property type="entry name" value="cyoE_ctaB"/>
    <property type="match status" value="1"/>
</dbReference>
<dbReference type="InterPro" id="IPR000537">
    <property type="entry name" value="UbiA_prenyltransferase"/>
</dbReference>
<gene>
    <name evidence="8" type="ORF">METZ01_LOCUS140147</name>
</gene>
<keyword evidence="4 7" id="KW-1133">Transmembrane helix</keyword>
<dbReference type="Gene3D" id="1.10.357.140">
    <property type="entry name" value="UbiA prenyltransferase"/>
    <property type="match status" value="1"/>
</dbReference>
<evidence type="ECO:0000256" key="1">
    <source>
        <dbReference type="ARBA" id="ARBA00004141"/>
    </source>
</evidence>
<feature type="transmembrane region" description="Helical" evidence="7">
    <location>
        <begin position="14"/>
        <end position="38"/>
    </location>
</feature>
<keyword evidence="5" id="KW-0350">Heme biosynthesis</keyword>
<sequence length="264" mass="28191">MVGFFLGSPSEIDLATGALMVIGMIAVVGGGNALNQYWERDVDALMHRTRNRPLPTGRLTSTEAMIFGMVLSLAGLALLVFAVAPIAAALAFGGWTTYVLVYTPLKQRTAASTLVGAVPGAVPPLVGWAAVGGTLEPAIWSLFAIIFVWQIPHFFAISRHYREDYKRGGFPMLGVYDTDGSVTGLLTVAYSLLLVPLAILPTILGLAGANYLYGSLALSTGFFAVTVWSLRTLGAGHERWVFLGSLIYLTVLMAMLVIDRLPIA</sequence>
<evidence type="ECO:0000256" key="2">
    <source>
        <dbReference type="ARBA" id="ARBA00022679"/>
    </source>
</evidence>
<feature type="transmembrane region" description="Helical" evidence="7">
    <location>
        <begin position="240"/>
        <end position="258"/>
    </location>
</feature>
<dbReference type="CDD" id="cd13957">
    <property type="entry name" value="PT_UbiA_Cox10"/>
    <property type="match status" value="1"/>
</dbReference>
<dbReference type="AlphaFoldDB" id="A0A381ZEW4"/>
<reference evidence="8" key="1">
    <citation type="submission" date="2018-05" db="EMBL/GenBank/DDBJ databases">
        <authorList>
            <person name="Lanie J.A."/>
            <person name="Ng W.-L."/>
            <person name="Kazmierczak K.M."/>
            <person name="Andrzejewski T.M."/>
            <person name="Davidsen T.M."/>
            <person name="Wayne K.J."/>
            <person name="Tettelin H."/>
            <person name="Glass J.I."/>
            <person name="Rusch D."/>
            <person name="Podicherti R."/>
            <person name="Tsui H.-C.T."/>
            <person name="Winkler M.E."/>
        </authorList>
    </citation>
    <scope>NUCLEOTIDE SEQUENCE</scope>
</reference>
<evidence type="ECO:0000313" key="8">
    <source>
        <dbReference type="EMBL" id="SVA87293.1"/>
    </source>
</evidence>
<organism evidence="8">
    <name type="scientific">marine metagenome</name>
    <dbReference type="NCBI Taxonomy" id="408172"/>
    <lineage>
        <taxon>unclassified sequences</taxon>
        <taxon>metagenomes</taxon>
        <taxon>ecological metagenomes</taxon>
    </lineage>
</organism>
<dbReference type="GO" id="GO:0006784">
    <property type="term" value="P:heme A biosynthetic process"/>
    <property type="evidence" value="ECO:0007669"/>
    <property type="project" value="TreeGrafter"/>
</dbReference>
<dbReference type="Pfam" id="PF01040">
    <property type="entry name" value="UbiA"/>
    <property type="match status" value="1"/>
</dbReference>
<protein>
    <recommendedName>
        <fullName evidence="9">Heme O synthase</fullName>
    </recommendedName>
</protein>
<dbReference type="EMBL" id="UINC01020894">
    <property type="protein sequence ID" value="SVA87293.1"/>
    <property type="molecule type" value="Genomic_DNA"/>
</dbReference>
<feature type="transmembrane region" description="Helical" evidence="7">
    <location>
        <begin position="110"/>
        <end position="131"/>
    </location>
</feature>
<dbReference type="HAMAP" id="MF_00154">
    <property type="entry name" value="CyoE_CtaB"/>
    <property type="match status" value="1"/>
</dbReference>
<evidence type="ECO:0000256" key="7">
    <source>
        <dbReference type="SAM" id="Phobius"/>
    </source>
</evidence>
<name>A0A381ZEW4_9ZZZZ</name>
<dbReference type="GO" id="GO:0005739">
    <property type="term" value="C:mitochondrion"/>
    <property type="evidence" value="ECO:0007669"/>
    <property type="project" value="TreeGrafter"/>
</dbReference>
<evidence type="ECO:0000256" key="5">
    <source>
        <dbReference type="ARBA" id="ARBA00023133"/>
    </source>
</evidence>
<keyword evidence="3 7" id="KW-0812">Transmembrane</keyword>
<dbReference type="PANTHER" id="PTHR43448:SF2">
    <property type="entry name" value="PROTOHEME IX FARNESYLTRANSFERASE, MITOCHONDRIAL"/>
    <property type="match status" value="1"/>
</dbReference>
<comment type="subcellular location">
    <subcellularLocation>
        <location evidence="1">Membrane</location>
        <topology evidence="1">Multi-pass membrane protein</topology>
    </subcellularLocation>
</comment>
<dbReference type="InterPro" id="IPR044878">
    <property type="entry name" value="UbiA_sf"/>
</dbReference>
<feature type="transmembrane region" description="Helical" evidence="7">
    <location>
        <begin position="182"/>
        <end position="204"/>
    </location>
</feature>
<proteinExistence type="inferred from homology"/>
<keyword evidence="6 7" id="KW-0472">Membrane</keyword>
<dbReference type="GO" id="GO:0008495">
    <property type="term" value="F:protoheme IX farnesyltransferase activity"/>
    <property type="evidence" value="ECO:0007669"/>
    <property type="project" value="InterPro"/>
</dbReference>
<feature type="transmembrane region" description="Helical" evidence="7">
    <location>
        <begin position="59"/>
        <end position="80"/>
    </location>
</feature>
<feature type="transmembrane region" description="Helical" evidence="7">
    <location>
        <begin position="137"/>
        <end position="157"/>
    </location>
</feature>
<evidence type="ECO:0000256" key="4">
    <source>
        <dbReference type="ARBA" id="ARBA00022989"/>
    </source>
</evidence>
<evidence type="ECO:0000256" key="3">
    <source>
        <dbReference type="ARBA" id="ARBA00022692"/>
    </source>
</evidence>
<dbReference type="GO" id="GO:0016020">
    <property type="term" value="C:membrane"/>
    <property type="evidence" value="ECO:0007669"/>
    <property type="project" value="UniProtKB-SubCell"/>
</dbReference>
<evidence type="ECO:0000256" key="6">
    <source>
        <dbReference type="ARBA" id="ARBA00023136"/>
    </source>
</evidence>
<keyword evidence="2" id="KW-0808">Transferase</keyword>
<dbReference type="PANTHER" id="PTHR43448">
    <property type="entry name" value="PROTOHEME IX FARNESYLTRANSFERASE, MITOCHONDRIAL"/>
    <property type="match status" value="1"/>
</dbReference>
<evidence type="ECO:0008006" key="9">
    <source>
        <dbReference type="Google" id="ProtNLM"/>
    </source>
</evidence>
<dbReference type="InterPro" id="IPR006369">
    <property type="entry name" value="Protohaem_IX_farnesylTrfase"/>
</dbReference>
<accession>A0A381ZEW4</accession>
<feature type="transmembrane region" description="Helical" evidence="7">
    <location>
        <begin position="210"/>
        <end position="228"/>
    </location>
</feature>